<name>E3SNC3_9CAUD</name>
<protein>
    <submittedName>
        <fullName evidence="2">Predicted protein</fullName>
    </submittedName>
</protein>
<accession>E3SNC3</accession>
<dbReference type="EMBL" id="GU071102">
    <property type="protein sequence ID" value="ADP00127.1"/>
    <property type="molecule type" value="Genomic_DNA"/>
</dbReference>
<organism evidence="2 3">
    <name type="scientific">Cyanophage NATL1A-7</name>
    <dbReference type="NCBI Taxonomy" id="445693"/>
    <lineage>
        <taxon>Viruses</taxon>
        <taxon>Duplodnaviria</taxon>
        <taxon>Heunggongvirae</taxon>
        <taxon>Uroviricota</taxon>
        <taxon>Caudoviricetes</taxon>
        <taxon>Autographivirales</taxon>
        <taxon>Sechaudvirinae</taxon>
        <taxon>Cheungvirus</taxon>
        <taxon>Cheungvirus NATL1A7</taxon>
    </lineage>
</organism>
<keyword evidence="3" id="KW-1185">Reference proteome</keyword>
<sequence length="133" mass="14357">MAEKKKKQTRFGKFISEGGVAGWVNRNRKKLKAASKEDLTLFKKSDSKKTTKTKSKRIIKGTPGSSKGAEAAKAMARARIKAGKSTLGEFTGPDRGKKAAQAAAKKSIAAKKEAEKKQKKPSKYAARGTFRGV</sequence>
<dbReference type="RefSeq" id="YP_005087499.1">
    <property type="nucleotide sequence ID" value="NC_016658.1"/>
</dbReference>
<reference evidence="2 3" key="1">
    <citation type="submission" date="2009-10" db="EMBL/GenBank/DDBJ databases">
        <title>The Genome Sequence of Cyanophage NATL1A-7.</title>
        <authorList>
            <consortium name="The Broad Institute Genome Sequencing Platform"/>
            <person name="Henn M.R."/>
            <person name="Sullivan M.S."/>
            <person name="Osburne M.S."/>
            <person name="Levin J."/>
            <person name="Malboeuf C."/>
            <person name="Casali M."/>
            <person name="Russ C."/>
            <person name="Lennon N."/>
            <person name="Erlich R."/>
            <person name="Young S.K."/>
            <person name="Koehrsen M."/>
            <person name="Yandava C."/>
            <person name="Zeng Q."/>
            <person name="Alvarado L."/>
            <person name="Anderson S."/>
            <person name="Berlin A."/>
            <person name="Borenstein D."/>
            <person name="Chen Z."/>
            <person name="Engels R."/>
            <person name="Freedman E."/>
            <person name="Gellesch M."/>
            <person name="Goldberg J."/>
            <person name="Green L."/>
            <person name="Griggs A."/>
            <person name="Gujja S."/>
            <person name="Heiman D."/>
            <person name="Hepburn T."/>
            <person name="Howarth C."/>
            <person name="Jen D."/>
            <person name="Larson L."/>
            <person name="Lewis B."/>
            <person name="Mehta T."/>
            <person name="Park D."/>
            <person name="Pearson M."/>
            <person name="Roberts A."/>
            <person name="Ryan E."/>
            <person name="Saif S."/>
            <person name="Shea T."/>
            <person name="Shenoy N."/>
            <person name="Sisk P."/>
            <person name="Stolte C."/>
            <person name="Sykes S."/>
            <person name="Walk T."/>
            <person name="White J."/>
            <person name="Yu Q."/>
            <person name="Coleman M.L."/>
            <person name="Huang K.H."/>
            <person name="Weigele P.R."/>
            <person name="DeFrancesco A.S."/>
            <person name="Kern S.E."/>
            <person name="Thompson L.R."/>
            <person name="Fu R."/>
            <person name="Hombeck B."/>
            <person name="Chisholm S.W."/>
            <person name="Haas B."/>
            <person name="Nusbaum C."/>
            <person name="Galagan J."/>
            <person name="Birren B."/>
        </authorList>
    </citation>
    <scope>NUCLEOTIDE SEQUENCE [LARGE SCALE GENOMIC DNA]</scope>
    <source>
        <strain evidence="2">NATL1A-7</strain>
    </source>
</reference>
<proteinExistence type="predicted"/>
<dbReference type="Proteomes" id="UP000006531">
    <property type="component" value="Segment"/>
</dbReference>
<evidence type="ECO:0000313" key="3">
    <source>
        <dbReference type="Proteomes" id="UP000006531"/>
    </source>
</evidence>
<feature type="region of interest" description="Disordered" evidence="1">
    <location>
        <begin position="44"/>
        <end position="133"/>
    </location>
</feature>
<dbReference type="KEGG" id="vg:11538105"/>
<feature type="compositionally biased region" description="Basic residues" evidence="1">
    <location>
        <begin position="50"/>
        <end position="59"/>
    </location>
</feature>
<dbReference type="GeneID" id="11538105"/>
<evidence type="ECO:0000256" key="1">
    <source>
        <dbReference type="SAM" id="MobiDB-lite"/>
    </source>
</evidence>
<evidence type="ECO:0000313" key="2">
    <source>
        <dbReference type="EMBL" id="ADP00127.1"/>
    </source>
</evidence>
<gene>
    <name evidence="2" type="ORF">CYIG_00054</name>
</gene>